<dbReference type="AlphaFoldDB" id="A0AAW2ZNY2"/>
<feature type="domain" description="Calcineurin-like phosphoesterase" evidence="3">
    <location>
        <begin position="6"/>
        <end position="237"/>
    </location>
</feature>
<gene>
    <name evidence="4" type="ORF">AKO1_003950</name>
</gene>
<dbReference type="InterPro" id="IPR051558">
    <property type="entry name" value="Metallophosphoesterase_PAP"/>
</dbReference>
<protein>
    <submittedName>
        <fullName evidence="4">Tartrate-resistant acid phosphatase</fullName>
    </submittedName>
</protein>
<sequence>MITLKLVVGDWGREGSLNQVNVANAMGKYCQQHGPCHFVVSTGDNMYNFGVRDENDELFTKSFERVYNHTGLEGIRWYMSLGNHDYRQNPEAQIKYTKYSKRWYMPSYYYGESFVLDTDNVLRSTSRGLDDEDITDRDVQVGLKLIITDTSPLIEYYKTDEKMNQTAIARSNLQHQKNFIEEELSKAYEDEWKIIVGHHPFYSGGPHGDNKQVEEAFSDMYSEYKVHLSLSGHDHDYQRLVNPNHPTTFVVNGAGSKMDEQVTNHAYQKEIHTDPGFNVVRLNDNVMHVSFVGVDGNVISQFEINK</sequence>
<organism evidence="4 5">
    <name type="scientific">Acrasis kona</name>
    <dbReference type="NCBI Taxonomy" id="1008807"/>
    <lineage>
        <taxon>Eukaryota</taxon>
        <taxon>Discoba</taxon>
        <taxon>Heterolobosea</taxon>
        <taxon>Tetramitia</taxon>
        <taxon>Eutetramitia</taxon>
        <taxon>Acrasidae</taxon>
        <taxon>Acrasis</taxon>
    </lineage>
</organism>
<dbReference type="PANTHER" id="PTHR10161:SF14">
    <property type="entry name" value="TARTRATE-RESISTANT ACID PHOSPHATASE TYPE 5"/>
    <property type="match status" value="1"/>
</dbReference>
<dbReference type="Pfam" id="PF00149">
    <property type="entry name" value="Metallophos"/>
    <property type="match status" value="1"/>
</dbReference>
<dbReference type="InterPro" id="IPR029052">
    <property type="entry name" value="Metallo-depent_PP-like"/>
</dbReference>
<keyword evidence="5" id="KW-1185">Reference proteome</keyword>
<dbReference type="PANTHER" id="PTHR10161">
    <property type="entry name" value="TARTRATE-RESISTANT ACID PHOSPHATASE TYPE 5"/>
    <property type="match status" value="1"/>
</dbReference>
<accession>A0AAW2ZNY2</accession>
<dbReference type="Proteomes" id="UP001431209">
    <property type="component" value="Unassembled WGS sequence"/>
</dbReference>
<comment type="caution">
    <text evidence="4">The sequence shown here is derived from an EMBL/GenBank/DDBJ whole genome shotgun (WGS) entry which is preliminary data.</text>
</comment>
<evidence type="ECO:0000259" key="3">
    <source>
        <dbReference type="Pfam" id="PF00149"/>
    </source>
</evidence>
<dbReference type="GO" id="GO:0016787">
    <property type="term" value="F:hydrolase activity"/>
    <property type="evidence" value="ECO:0007669"/>
    <property type="project" value="UniProtKB-KW"/>
</dbReference>
<dbReference type="EMBL" id="JAOPGA020001708">
    <property type="protein sequence ID" value="KAL0490673.1"/>
    <property type="molecule type" value="Genomic_DNA"/>
</dbReference>
<dbReference type="InterPro" id="IPR004843">
    <property type="entry name" value="Calcineurin-like_PHP"/>
</dbReference>
<reference evidence="4 5" key="1">
    <citation type="submission" date="2024-03" db="EMBL/GenBank/DDBJ databases">
        <title>The Acrasis kona genome and developmental transcriptomes reveal deep origins of eukaryotic multicellular pathways.</title>
        <authorList>
            <person name="Sheikh S."/>
            <person name="Fu C.-J."/>
            <person name="Brown M.W."/>
            <person name="Baldauf S.L."/>
        </authorList>
    </citation>
    <scope>NUCLEOTIDE SEQUENCE [LARGE SCALE GENOMIC DNA]</scope>
    <source>
        <strain evidence="4 5">ATCC MYA-3509</strain>
    </source>
</reference>
<evidence type="ECO:0000256" key="2">
    <source>
        <dbReference type="ARBA" id="ARBA00022801"/>
    </source>
</evidence>
<keyword evidence="2" id="KW-0378">Hydrolase</keyword>
<dbReference type="SUPFAM" id="SSF56300">
    <property type="entry name" value="Metallo-dependent phosphatases"/>
    <property type="match status" value="1"/>
</dbReference>
<dbReference type="Gene3D" id="3.60.21.10">
    <property type="match status" value="1"/>
</dbReference>
<evidence type="ECO:0000313" key="4">
    <source>
        <dbReference type="EMBL" id="KAL0490673.1"/>
    </source>
</evidence>
<evidence type="ECO:0000313" key="5">
    <source>
        <dbReference type="Proteomes" id="UP001431209"/>
    </source>
</evidence>
<evidence type="ECO:0000256" key="1">
    <source>
        <dbReference type="ARBA" id="ARBA00022729"/>
    </source>
</evidence>
<keyword evidence="1" id="KW-0732">Signal</keyword>
<proteinExistence type="predicted"/>
<name>A0AAW2ZNY2_9EUKA</name>